<dbReference type="PROSITE" id="PS51352">
    <property type="entry name" value="THIOREDOXIN_2"/>
    <property type="match status" value="1"/>
</dbReference>
<dbReference type="InterPro" id="IPR013766">
    <property type="entry name" value="Thioredoxin_domain"/>
</dbReference>
<evidence type="ECO:0000313" key="3">
    <source>
        <dbReference type="EMBL" id="GHC50542.1"/>
    </source>
</evidence>
<dbReference type="Gene3D" id="3.40.30.10">
    <property type="entry name" value="Glutaredoxin"/>
    <property type="match status" value="1"/>
</dbReference>
<dbReference type="InterPro" id="IPR036249">
    <property type="entry name" value="Thioredoxin-like_sf"/>
</dbReference>
<dbReference type="InterPro" id="IPR047262">
    <property type="entry name" value="PRX-like1"/>
</dbReference>
<sequence length="203" mass="21318">MKLMTIAAAFAALVGLATPALAEDAKAATAESAHAPHAPAFTLKDLSGKEHSLEDFSGKTVVLEWINYGCPYVKKHYESKNMQKLQETYTGKDVVWLSIVSGKTAKGFSQADADAAGTKATAVLLDPTGETGKAYDAKTTPHMIVITGDGHIAYDGAIDSKASTDSADIPNSENYVIAALDSVLAGKEVATTKTKPYGCSVKY</sequence>
<dbReference type="EMBL" id="BMXI01000005">
    <property type="protein sequence ID" value="GHC50542.1"/>
    <property type="molecule type" value="Genomic_DNA"/>
</dbReference>
<reference evidence="3" key="2">
    <citation type="submission" date="2020-09" db="EMBL/GenBank/DDBJ databases">
        <authorList>
            <person name="Sun Q."/>
            <person name="Kim S."/>
        </authorList>
    </citation>
    <scope>NUCLEOTIDE SEQUENCE</scope>
    <source>
        <strain evidence="3">KCTC 12988</strain>
    </source>
</reference>
<dbReference type="SUPFAM" id="SSF52833">
    <property type="entry name" value="Thioredoxin-like"/>
    <property type="match status" value="1"/>
</dbReference>
<gene>
    <name evidence="3" type="ORF">GCM10007100_15860</name>
</gene>
<reference evidence="3" key="1">
    <citation type="journal article" date="2014" name="Int. J. Syst. Evol. Microbiol.">
        <title>Complete genome sequence of Corynebacterium casei LMG S-19264T (=DSM 44701T), isolated from a smear-ripened cheese.</title>
        <authorList>
            <consortium name="US DOE Joint Genome Institute (JGI-PGF)"/>
            <person name="Walter F."/>
            <person name="Albersmeier A."/>
            <person name="Kalinowski J."/>
            <person name="Ruckert C."/>
        </authorList>
    </citation>
    <scope>NUCLEOTIDE SEQUENCE</scope>
    <source>
        <strain evidence="3">KCTC 12988</strain>
    </source>
</reference>
<feature type="chain" id="PRO_5037448681" evidence="1">
    <location>
        <begin position="23"/>
        <end position="203"/>
    </location>
</feature>
<dbReference type="Pfam" id="PF08534">
    <property type="entry name" value="Redoxin"/>
    <property type="match status" value="1"/>
</dbReference>
<keyword evidence="4" id="KW-1185">Reference proteome</keyword>
<dbReference type="PANTHER" id="PTHR43640">
    <property type="entry name" value="OS07G0260300 PROTEIN"/>
    <property type="match status" value="1"/>
</dbReference>
<evidence type="ECO:0000256" key="1">
    <source>
        <dbReference type="SAM" id="SignalP"/>
    </source>
</evidence>
<accession>A0A918WJ44</accession>
<dbReference type="RefSeq" id="WP_189569373.1">
    <property type="nucleotide sequence ID" value="NZ_BMXI01000005.1"/>
</dbReference>
<feature type="domain" description="Thioredoxin" evidence="2">
    <location>
        <begin position="32"/>
        <end position="185"/>
    </location>
</feature>
<feature type="signal peptide" evidence="1">
    <location>
        <begin position="1"/>
        <end position="22"/>
    </location>
</feature>
<keyword evidence="1" id="KW-0732">Signal</keyword>
<dbReference type="GO" id="GO:0016491">
    <property type="term" value="F:oxidoreductase activity"/>
    <property type="evidence" value="ECO:0007669"/>
    <property type="project" value="InterPro"/>
</dbReference>
<evidence type="ECO:0000259" key="2">
    <source>
        <dbReference type="PROSITE" id="PS51352"/>
    </source>
</evidence>
<protein>
    <submittedName>
        <fullName evidence="3">Thioredoxin family protein</fullName>
    </submittedName>
</protein>
<evidence type="ECO:0000313" key="4">
    <source>
        <dbReference type="Proteomes" id="UP000644507"/>
    </source>
</evidence>
<dbReference type="PANTHER" id="PTHR43640:SF1">
    <property type="entry name" value="THIOREDOXIN-DEPENDENT PEROXIREDOXIN"/>
    <property type="match status" value="1"/>
</dbReference>
<comment type="caution">
    <text evidence="3">The sequence shown here is derived from an EMBL/GenBank/DDBJ whole genome shotgun (WGS) entry which is preliminary data.</text>
</comment>
<dbReference type="Proteomes" id="UP000644507">
    <property type="component" value="Unassembled WGS sequence"/>
</dbReference>
<name>A0A918WJ44_9BACT</name>
<proteinExistence type="predicted"/>
<dbReference type="InterPro" id="IPR013740">
    <property type="entry name" value="Redoxin"/>
</dbReference>
<organism evidence="3 4">
    <name type="scientific">Roseibacillus persicicus</name>
    <dbReference type="NCBI Taxonomy" id="454148"/>
    <lineage>
        <taxon>Bacteria</taxon>
        <taxon>Pseudomonadati</taxon>
        <taxon>Verrucomicrobiota</taxon>
        <taxon>Verrucomicrobiia</taxon>
        <taxon>Verrucomicrobiales</taxon>
        <taxon>Verrucomicrobiaceae</taxon>
        <taxon>Roseibacillus</taxon>
    </lineage>
</organism>
<dbReference type="AlphaFoldDB" id="A0A918WJ44"/>